<dbReference type="InterPro" id="IPR012944">
    <property type="entry name" value="SusD_RagB_dom"/>
</dbReference>
<keyword evidence="5" id="KW-0998">Cell outer membrane</keyword>
<accession>A0A069SD05</accession>
<dbReference type="Gene3D" id="1.25.40.390">
    <property type="match status" value="1"/>
</dbReference>
<evidence type="ECO:0000313" key="9">
    <source>
        <dbReference type="Proteomes" id="UP000027661"/>
    </source>
</evidence>
<dbReference type="Pfam" id="PF07980">
    <property type="entry name" value="SusD_RagB"/>
    <property type="match status" value="1"/>
</dbReference>
<keyword evidence="4" id="KW-0472">Membrane</keyword>
<reference evidence="8 9" key="1">
    <citation type="submission" date="2014-04" db="EMBL/GenBank/DDBJ databases">
        <authorList>
            <person name="Sears C."/>
            <person name="Carroll K."/>
            <person name="Sack B.R."/>
            <person name="Qadri F."/>
            <person name="Myers L.L."/>
            <person name="Chung G.-T."/>
            <person name="Escheverria P."/>
            <person name="Fraser C.M."/>
            <person name="Sadzewicz L."/>
            <person name="Shefchek K.A."/>
            <person name="Tallon L."/>
            <person name="Das S.P."/>
            <person name="Daugherty S."/>
            <person name="Mongodin E.F."/>
        </authorList>
    </citation>
    <scope>NUCLEOTIDE SEQUENCE [LARGE SCALE GENOMIC DNA]</scope>
    <source>
        <strain evidence="8 9">3975 RP4</strain>
    </source>
</reference>
<feature type="domain" description="SusD-like N-terminal" evidence="7">
    <location>
        <begin position="103"/>
        <end position="193"/>
    </location>
</feature>
<dbReference type="AlphaFoldDB" id="A0A069SD05"/>
<evidence type="ECO:0000256" key="5">
    <source>
        <dbReference type="ARBA" id="ARBA00023237"/>
    </source>
</evidence>
<dbReference type="PATRIC" id="fig|1339352.3.peg.3660"/>
<dbReference type="Pfam" id="PF14322">
    <property type="entry name" value="SusD-like_3"/>
    <property type="match status" value="1"/>
</dbReference>
<name>A0A069SD05_PHOVU</name>
<proteinExistence type="inferred from homology"/>
<evidence type="ECO:0000256" key="1">
    <source>
        <dbReference type="ARBA" id="ARBA00004442"/>
    </source>
</evidence>
<evidence type="ECO:0000259" key="7">
    <source>
        <dbReference type="Pfam" id="PF14322"/>
    </source>
</evidence>
<evidence type="ECO:0000313" key="8">
    <source>
        <dbReference type="EMBL" id="KDS45494.1"/>
    </source>
</evidence>
<keyword evidence="3" id="KW-0732">Signal</keyword>
<dbReference type="Proteomes" id="UP000027661">
    <property type="component" value="Unassembled WGS sequence"/>
</dbReference>
<evidence type="ECO:0000259" key="6">
    <source>
        <dbReference type="Pfam" id="PF07980"/>
    </source>
</evidence>
<protein>
    <submittedName>
        <fullName evidence="8">Starch-binding associating with outer membrane family protein</fullName>
    </submittedName>
</protein>
<dbReference type="GeneID" id="5302766"/>
<evidence type="ECO:0000256" key="4">
    <source>
        <dbReference type="ARBA" id="ARBA00023136"/>
    </source>
</evidence>
<dbReference type="RefSeq" id="WP_005849174.1">
    <property type="nucleotide sequence ID" value="NZ_JNHM01000143.1"/>
</dbReference>
<comment type="similarity">
    <text evidence="2">Belongs to the SusD family.</text>
</comment>
<evidence type="ECO:0000256" key="3">
    <source>
        <dbReference type="ARBA" id="ARBA00022729"/>
    </source>
</evidence>
<comment type="subcellular location">
    <subcellularLocation>
        <location evidence="1">Cell outer membrane</location>
    </subcellularLocation>
</comment>
<dbReference type="InterPro" id="IPR033985">
    <property type="entry name" value="SusD-like_N"/>
</dbReference>
<evidence type="ECO:0000256" key="2">
    <source>
        <dbReference type="ARBA" id="ARBA00006275"/>
    </source>
</evidence>
<comment type="caution">
    <text evidence="8">The sequence shown here is derived from an EMBL/GenBank/DDBJ whole genome shotgun (WGS) entry which is preliminary data.</text>
</comment>
<dbReference type="GO" id="GO:0009279">
    <property type="term" value="C:cell outer membrane"/>
    <property type="evidence" value="ECO:0007669"/>
    <property type="project" value="UniProtKB-SubCell"/>
</dbReference>
<dbReference type="PROSITE" id="PS51257">
    <property type="entry name" value="PROKAR_LIPOPROTEIN"/>
    <property type="match status" value="1"/>
</dbReference>
<feature type="domain" description="RagB/SusD" evidence="6">
    <location>
        <begin position="430"/>
        <end position="563"/>
    </location>
</feature>
<gene>
    <name evidence="8" type="ORF">M099_3903</name>
</gene>
<dbReference type="EMBL" id="JNHM01000143">
    <property type="protein sequence ID" value="KDS45494.1"/>
    <property type="molecule type" value="Genomic_DNA"/>
</dbReference>
<organism evidence="8 9">
    <name type="scientific">Phocaeicola vulgatus str. 3975 RP4</name>
    <dbReference type="NCBI Taxonomy" id="1339352"/>
    <lineage>
        <taxon>Bacteria</taxon>
        <taxon>Pseudomonadati</taxon>
        <taxon>Bacteroidota</taxon>
        <taxon>Bacteroidia</taxon>
        <taxon>Bacteroidales</taxon>
        <taxon>Bacteroidaceae</taxon>
        <taxon>Phocaeicola</taxon>
    </lineage>
</organism>
<sequence>MKKILYTMMGVGMLFAATSCEDFLDTSSPSEADVDFVFSEASTARAALYNAYEKWRGNAGVHSNGVFYDLVVCGSDAERHPEAYASQIARHVPENLYGYSDATFTKKGPSNYTISQYGNAKGTWESLYAIIATTNTLISAVEGSSAFAGFATQDGPSELSQIYGEAVALRATCYHELIRFYGDIPHQLQAGEEASEITPRDVIAEYHINKLKEVEPLMFRAGESSGIDKTFMTRTYVQGLIARMALMEGGYQTRRSDFGNDYYKDLDGNVLSFEKAGETSATQCFYGRRTDWEKFYKIAETYLTSAVNNSGTTALQVNDPRSSDKKTFGNPYQYVFQQMMDETIADENVYEIPETRGKQGERPYAFGRPSSGGGSAAYPCKNYGQSRFHAVYYYGDFDPNDMRRDVTCTVTGSTGDGSEKIIPFTMGSVANNGGIALNKWDENRQANPWVIKSRQAGINTPYMRFSDIILMLAEVKAALGDDASAKQYLSMVRNRAFASTSEANVDGFISKCGSVLDAVLEERKLEFGGEGIRRYDLIRNNKLGMAIDNFHKRTSAMISDLKSKGYHTFDNGNTISSYIWVKKVNPADFGVNYRLTTTCTDKTNPVLFPGWRGQNDDWASVAASNGTSTKNLTAGNVTNLAIKGLFEYIDPNGSEAKALEADGYTKQPWGAKIVELENEYNSYVFNGYIAGEAPIYLIPYHPDVIKNSNGVLTNGYGFGQE</sequence>
<dbReference type="SUPFAM" id="SSF48452">
    <property type="entry name" value="TPR-like"/>
    <property type="match status" value="1"/>
</dbReference>
<dbReference type="InterPro" id="IPR011990">
    <property type="entry name" value="TPR-like_helical_dom_sf"/>
</dbReference>